<dbReference type="InterPro" id="IPR011990">
    <property type="entry name" value="TPR-like_helical_dom_sf"/>
</dbReference>
<evidence type="ECO:0000313" key="2">
    <source>
        <dbReference type="EMBL" id="NFA59965.1"/>
    </source>
</evidence>
<proteinExistence type="predicted"/>
<evidence type="ECO:0000313" key="3">
    <source>
        <dbReference type="Proteomes" id="UP000473089"/>
    </source>
</evidence>
<dbReference type="Pfam" id="PF00535">
    <property type="entry name" value="Glycos_transf_2"/>
    <property type="match status" value="1"/>
</dbReference>
<dbReference type="InterPro" id="IPR001173">
    <property type="entry name" value="Glyco_trans_2-like"/>
</dbReference>
<dbReference type="PANTHER" id="PTHR22916">
    <property type="entry name" value="GLYCOSYLTRANSFERASE"/>
    <property type="match status" value="1"/>
</dbReference>
<organism evidence="2 3">
    <name type="scientific">Clostridium botulinum</name>
    <dbReference type="NCBI Taxonomy" id="1491"/>
    <lineage>
        <taxon>Bacteria</taxon>
        <taxon>Bacillati</taxon>
        <taxon>Bacillota</taxon>
        <taxon>Clostridia</taxon>
        <taxon>Eubacteriales</taxon>
        <taxon>Clostridiaceae</taxon>
        <taxon>Clostridium</taxon>
    </lineage>
</organism>
<dbReference type="Gene3D" id="1.25.40.10">
    <property type="entry name" value="Tetratricopeptide repeat domain"/>
    <property type="match status" value="1"/>
</dbReference>
<dbReference type="Gene3D" id="3.90.550.10">
    <property type="entry name" value="Spore Coat Polysaccharide Biosynthesis Protein SpsA, Chain A"/>
    <property type="match status" value="1"/>
</dbReference>
<comment type="caution">
    <text evidence="2">The sequence shown here is derived from an EMBL/GenBank/DDBJ whole genome shotgun (WGS) entry which is preliminary data.</text>
</comment>
<accession>A0A6M0SYD1</accession>
<dbReference type="GO" id="GO:0016758">
    <property type="term" value="F:hexosyltransferase activity"/>
    <property type="evidence" value="ECO:0007669"/>
    <property type="project" value="UniProtKB-ARBA"/>
</dbReference>
<dbReference type="SUPFAM" id="SSF48452">
    <property type="entry name" value="TPR-like"/>
    <property type="match status" value="1"/>
</dbReference>
<reference evidence="2 3" key="1">
    <citation type="submission" date="2019-02" db="EMBL/GenBank/DDBJ databases">
        <title>Genome sequencing of Clostridium botulinum clinical isolates.</title>
        <authorList>
            <person name="Brunt J."/>
            <person name="Van Vliet A.H.M."/>
            <person name="Stringer S.C."/>
            <person name="Grant K.A."/>
            <person name="Carter A.C."/>
            <person name="Peck M.W."/>
        </authorList>
    </citation>
    <scope>NUCLEOTIDE SEQUENCE [LARGE SCALE GENOMIC DNA]</scope>
    <source>
        <strain evidence="2 3">R1125/03</strain>
    </source>
</reference>
<feature type="domain" description="Glycosyltransferase 2-like" evidence="1">
    <location>
        <begin position="138"/>
        <end position="300"/>
    </location>
</feature>
<dbReference type="AlphaFoldDB" id="A0A6M0SYD1"/>
<dbReference type="InterPro" id="IPR029044">
    <property type="entry name" value="Nucleotide-diphossugar_trans"/>
</dbReference>
<dbReference type="CDD" id="cd00761">
    <property type="entry name" value="Glyco_tranf_GTA_type"/>
    <property type="match status" value="1"/>
</dbReference>
<evidence type="ECO:0000259" key="1">
    <source>
        <dbReference type="Pfam" id="PF00535"/>
    </source>
</evidence>
<name>A0A6M0SYD1_CLOBO</name>
<dbReference type="PANTHER" id="PTHR22916:SF3">
    <property type="entry name" value="UDP-GLCNAC:BETAGAL BETA-1,3-N-ACETYLGLUCOSAMINYLTRANSFERASE-LIKE PROTEIN 1"/>
    <property type="match status" value="1"/>
</dbReference>
<gene>
    <name evidence="2" type="ORF">EXM42_06040</name>
</gene>
<sequence length="470" mass="55067">MQDMEQYKKKIKDNIEELINRGALEEAKNIIKEYEELVTNDMDVYSFKGVISMMECDMELSLMYLKEGIEVSGGNFDLYYNLAYLYESENKFRKACYYYKKASEFCSIEFNDKINEKIEELKTYYDYQEEELDSPKITIVTMVYNSKPYIEECIKSVLNQNFKDFEWVLLDNGCTDGTSEILKEYAKVDTRIKLYVNEKNSFIYKLPHNFDYVDHINNFRSEYVCFLDSDDYLHIDFLKELYEIAKLNDADISAAGVEMFNDENPQIRGDRCPPEFYTNDIKSLGEKDVFPNIYGCFRAMWGKLIKSSIAIKARKYIRFNNIQVSNGGDTIFSLTYLEFSNSVCFKNRALYYYRIRKTSIYNRDIGKKRYLDYIKIYFKSKKNLAAWDKINDDNLFFIASVLYSSMKDCIDVAASAINAPIEDRIELITAIVSDKEVRKILNDSCILMNLIDDAINGLNIIAKSNRKANN</sequence>
<dbReference type="Proteomes" id="UP000473089">
    <property type="component" value="Unassembled WGS sequence"/>
</dbReference>
<dbReference type="EMBL" id="SGJP01000010">
    <property type="protein sequence ID" value="NFA59965.1"/>
    <property type="molecule type" value="Genomic_DNA"/>
</dbReference>
<dbReference type="SUPFAM" id="SSF53448">
    <property type="entry name" value="Nucleotide-diphospho-sugar transferases"/>
    <property type="match status" value="1"/>
</dbReference>
<protein>
    <submittedName>
        <fullName evidence="2">Glycosyltransferase family 2 protein</fullName>
    </submittedName>
</protein>
<keyword evidence="2" id="KW-0808">Transferase</keyword>